<comment type="caution">
    <text evidence="2">The sequence shown here is derived from an EMBL/GenBank/DDBJ whole genome shotgun (WGS) entry which is preliminary data.</text>
</comment>
<accession>A0AAD5MER5</accession>
<reference evidence="2" key="1">
    <citation type="submission" date="2021-06" db="EMBL/GenBank/DDBJ databases">
        <title>Parelaphostrongylus tenuis whole genome reference sequence.</title>
        <authorList>
            <person name="Garwood T.J."/>
            <person name="Larsen P.A."/>
            <person name="Fountain-Jones N.M."/>
            <person name="Garbe J.R."/>
            <person name="Macchietto M.G."/>
            <person name="Kania S.A."/>
            <person name="Gerhold R.W."/>
            <person name="Richards J.E."/>
            <person name="Wolf T.M."/>
        </authorList>
    </citation>
    <scope>NUCLEOTIDE SEQUENCE</scope>
    <source>
        <strain evidence="2">MNPRO001-30</strain>
        <tissue evidence="2">Meninges</tissue>
    </source>
</reference>
<organism evidence="2 3">
    <name type="scientific">Parelaphostrongylus tenuis</name>
    <name type="common">Meningeal worm</name>
    <dbReference type="NCBI Taxonomy" id="148309"/>
    <lineage>
        <taxon>Eukaryota</taxon>
        <taxon>Metazoa</taxon>
        <taxon>Ecdysozoa</taxon>
        <taxon>Nematoda</taxon>
        <taxon>Chromadorea</taxon>
        <taxon>Rhabditida</taxon>
        <taxon>Rhabditina</taxon>
        <taxon>Rhabditomorpha</taxon>
        <taxon>Strongyloidea</taxon>
        <taxon>Metastrongylidae</taxon>
        <taxon>Parelaphostrongylus</taxon>
    </lineage>
</organism>
<feature type="compositionally biased region" description="Acidic residues" evidence="1">
    <location>
        <begin position="31"/>
        <end position="46"/>
    </location>
</feature>
<feature type="region of interest" description="Disordered" evidence="1">
    <location>
        <begin position="1"/>
        <end position="56"/>
    </location>
</feature>
<sequence>MKVEKSDLPDDSSSSLHSFNDASSVLHDNETSEAIDESEGGDESSTGDDVGSSTAMKNRSYYHLKPSARQFMGGVRTIELVASKCYISDSAFDAQLGEHGKGSTTSAPDFLADYRCSAMMWITSRLPQ</sequence>
<keyword evidence="3" id="KW-1185">Reference proteome</keyword>
<name>A0AAD5MER5_PARTN</name>
<evidence type="ECO:0000313" key="3">
    <source>
        <dbReference type="Proteomes" id="UP001196413"/>
    </source>
</evidence>
<gene>
    <name evidence="2" type="ORF">KIN20_014300</name>
</gene>
<proteinExistence type="predicted"/>
<protein>
    <submittedName>
        <fullName evidence="2">Uncharacterized protein</fullName>
    </submittedName>
</protein>
<dbReference type="Proteomes" id="UP001196413">
    <property type="component" value="Unassembled WGS sequence"/>
</dbReference>
<dbReference type="EMBL" id="JAHQIW010002843">
    <property type="protein sequence ID" value="KAJ1356570.1"/>
    <property type="molecule type" value="Genomic_DNA"/>
</dbReference>
<evidence type="ECO:0000313" key="2">
    <source>
        <dbReference type="EMBL" id="KAJ1356570.1"/>
    </source>
</evidence>
<feature type="compositionally biased region" description="Low complexity" evidence="1">
    <location>
        <begin position="11"/>
        <end position="24"/>
    </location>
</feature>
<dbReference type="AlphaFoldDB" id="A0AAD5MER5"/>
<evidence type="ECO:0000256" key="1">
    <source>
        <dbReference type="SAM" id="MobiDB-lite"/>
    </source>
</evidence>